<name>A0AAE0TJ31_9BIVA</name>
<reference evidence="1" key="2">
    <citation type="journal article" date="2021" name="Genome Biol. Evol.">
        <title>Developing a high-quality reference genome for a parasitic bivalve with doubly uniparental inheritance (Bivalvia: Unionida).</title>
        <authorList>
            <person name="Smith C.H."/>
        </authorList>
    </citation>
    <scope>NUCLEOTIDE SEQUENCE</scope>
    <source>
        <strain evidence="1">CHS0354</strain>
        <tissue evidence="1">Mantle</tissue>
    </source>
</reference>
<dbReference type="AlphaFoldDB" id="A0AAE0TJ31"/>
<dbReference type="Proteomes" id="UP001195483">
    <property type="component" value="Unassembled WGS sequence"/>
</dbReference>
<accession>A0AAE0TJ31</accession>
<organism evidence="1 2">
    <name type="scientific">Potamilus streckersoni</name>
    <dbReference type="NCBI Taxonomy" id="2493646"/>
    <lineage>
        <taxon>Eukaryota</taxon>
        <taxon>Metazoa</taxon>
        <taxon>Spiralia</taxon>
        <taxon>Lophotrochozoa</taxon>
        <taxon>Mollusca</taxon>
        <taxon>Bivalvia</taxon>
        <taxon>Autobranchia</taxon>
        <taxon>Heteroconchia</taxon>
        <taxon>Palaeoheterodonta</taxon>
        <taxon>Unionida</taxon>
        <taxon>Unionoidea</taxon>
        <taxon>Unionidae</taxon>
        <taxon>Ambleminae</taxon>
        <taxon>Lampsilini</taxon>
        <taxon>Potamilus</taxon>
    </lineage>
</organism>
<gene>
    <name evidence="1" type="ORF">CHS0354_034698</name>
</gene>
<evidence type="ECO:0000313" key="1">
    <source>
        <dbReference type="EMBL" id="KAK3610893.1"/>
    </source>
</evidence>
<proteinExistence type="predicted"/>
<reference evidence="1" key="3">
    <citation type="submission" date="2023-05" db="EMBL/GenBank/DDBJ databases">
        <authorList>
            <person name="Smith C.H."/>
        </authorList>
    </citation>
    <scope>NUCLEOTIDE SEQUENCE</scope>
    <source>
        <strain evidence="1">CHS0354</strain>
        <tissue evidence="1">Mantle</tissue>
    </source>
</reference>
<sequence>MLVVYGSLGDSGVIVFTCYLEKIEERLICCLQVSAFIGTEEFWFSELIVYFLEKILSGAGSVVFYGCQNTAGVGDDNILSFLLGCNSFNGLIDDPQLFSVD</sequence>
<reference evidence="1" key="1">
    <citation type="journal article" date="2021" name="Genome Biol. Evol.">
        <title>A High-Quality Reference Genome for a Parasitic Bivalve with Doubly Uniparental Inheritance (Bivalvia: Unionida).</title>
        <authorList>
            <person name="Smith C.H."/>
        </authorList>
    </citation>
    <scope>NUCLEOTIDE SEQUENCE</scope>
    <source>
        <strain evidence="1">CHS0354</strain>
    </source>
</reference>
<keyword evidence="2" id="KW-1185">Reference proteome</keyword>
<protein>
    <submittedName>
        <fullName evidence="1">Uncharacterized protein</fullName>
    </submittedName>
</protein>
<evidence type="ECO:0000313" key="2">
    <source>
        <dbReference type="Proteomes" id="UP001195483"/>
    </source>
</evidence>
<dbReference type="EMBL" id="JAEAOA010002040">
    <property type="protein sequence ID" value="KAK3610893.1"/>
    <property type="molecule type" value="Genomic_DNA"/>
</dbReference>
<comment type="caution">
    <text evidence="1">The sequence shown here is derived from an EMBL/GenBank/DDBJ whole genome shotgun (WGS) entry which is preliminary data.</text>
</comment>